<name>A0A839UIM8_9GAMM</name>
<dbReference type="PANTHER" id="PTHR47894">
    <property type="entry name" value="HTH-TYPE TRANSCRIPTIONAL REGULATOR GADX"/>
    <property type="match status" value="1"/>
</dbReference>
<dbReference type="InterPro" id="IPR009057">
    <property type="entry name" value="Homeodomain-like_sf"/>
</dbReference>
<dbReference type="GO" id="GO:0000976">
    <property type="term" value="F:transcription cis-regulatory region binding"/>
    <property type="evidence" value="ECO:0007669"/>
    <property type="project" value="TreeGrafter"/>
</dbReference>
<dbReference type="Pfam" id="PF12625">
    <property type="entry name" value="Arabinose_bd"/>
    <property type="match status" value="1"/>
</dbReference>
<evidence type="ECO:0000256" key="1">
    <source>
        <dbReference type="ARBA" id="ARBA00023015"/>
    </source>
</evidence>
<dbReference type="EMBL" id="JACHXZ010000001">
    <property type="protein sequence ID" value="MBB3167712.1"/>
    <property type="molecule type" value="Genomic_DNA"/>
</dbReference>
<dbReference type="SUPFAM" id="SSF46689">
    <property type="entry name" value="Homeodomain-like"/>
    <property type="match status" value="1"/>
</dbReference>
<evidence type="ECO:0000313" key="6">
    <source>
        <dbReference type="Proteomes" id="UP000559987"/>
    </source>
</evidence>
<dbReference type="RefSeq" id="WP_183908662.1">
    <property type="nucleotide sequence ID" value="NZ_JACHXZ010000001.1"/>
</dbReference>
<dbReference type="PANTHER" id="PTHR47894:SF1">
    <property type="entry name" value="HTH-TYPE TRANSCRIPTIONAL REGULATOR VQSM"/>
    <property type="match status" value="1"/>
</dbReference>
<keyword evidence="3" id="KW-0804">Transcription</keyword>
<proteinExistence type="predicted"/>
<dbReference type="Proteomes" id="UP000559987">
    <property type="component" value="Unassembled WGS sequence"/>
</dbReference>
<evidence type="ECO:0000313" key="5">
    <source>
        <dbReference type="EMBL" id="MBB3167712.1"/>
    </source>
</evidence>
<dbReference type="InterPro" id="IPR018060">
    <property type="entry name" value="HTH_AraC"/>
</dbReference>
<evidence type="ECO:0000256" key="3">
    <source>
        <dbReference type="ARBA" id="ARBA00023163"/>
    </source>
</evidence>
<accession>A0A839UIM8</accession>
<keyword evidence="6" id="KW-1185">Reference proteome</keyword>
<evidence type="ECO:0000256" key="2">
    <source>
        <dbReference type="ARBA" id="ARBA00023125"/>
    </source>
</evidence>
<dbReference type="PROSITE" id="PS01124">
    <property type="entry name" value="HTH_ARAC_FAMILY_2"/>
    <property type="match status" value="1"/>
</dbReference>
<reference evidence="5 6" key="1">
    <citation type="submission" date="2020-08" db="EMBL/GenBank/DDBJ databases">
        <title>Genomic Encyclopedia of Type Strains, Phase III (KMG-III): the genomes of soil and plant-associated and newly described type strains.</title>
        <authorList>
            <person name="Whitman W."/>
        </authorList>
    </citation>
    <scope>NUCLEOTIDE SEQUENCE [LARGE SCALE GENOMIC DNA]</scope>
    <source>
        <strain evidence="5 6">CECT 8571</strain>
    </source>
</reference>
<keyword evidence="1" id="KW-0805">Transcription regulation</keyword>
<organism evidence="5 6">
    <name type="scientific">Simiduia aestuariiviva</name>
    <dbReference type="NCBI Taxonomy" id="1510459"/>
    <lineage>
        <taxon>Bacteria</taxon>
        <taxon>Pseudomonadati</taxon>
        <taxon>Pseudomonadota</taxon>
        <taxon>Gammaproteobacteria</taxon>
        <taxon>Cellvibrionales</taxon>
        <taxon>Cellvibrionaceae</taxon>
        <taxon>Simiduia</taxon>
    </lineage>
</organism>
<comment type="caution">
    <text evidence="5">The sequence shown here is derived from an EMBL/GenBank/DDBJ whole genome shotgun (WGS) entry which is preliminary data.</text>
</comment>
<feature type="domain" description="HTH araC/xylS-type" evidence="4">
    <location>
        <begin position="242"/>
        <end position="321"/>
    </location>
</feature>
<evidence type="ECO:0000259" key="4">
    <source>
        <dbReference type="PROSITE" id="PS01124"/>
    </source>
</evidence>
<dbReference type="GO" id="GO:0003700">
    <property type="term" value="F:DNA-binding transcription factor activity"/>
    <property type="evidence" value="ECO:0007669"/>
    <property type="project" value="InterPro"/>
</dbReference>
<dbReference type="Gene3D" id="1.10.10.60">
    <property type="entry name" value="Homeodomain-like"/>
    <property type="match status" value="1"/>
</dbReference>
<dbReference type="GO" id="GO:0005829">
    <property type="term" value="C:cytosol"/>
    <property type="evidence" value="ECO:0007669"/>
    <property type="project" value="TreeGrafter"/>
</dbReference>
<dbReference type="InterPro" id="IPR032687">
    <property type="entry name" value="AraC-type_N"/>
</dbReference>
<sequence length="321" mass="35371">MPLTVTIHFTRAILKTLQRHSAELPADIQSWLASHSEHERVPLRSLDALWEACVAASQDPLFGLRAGLNVQPANLDVVGFLLMSCDNLEEALDALIDYHRIVGEGGEFTLTRTGTECRLIYAPHYETCRDQRVSAVMGATLAVSRWLTDGAFKPQRITFAHPAAVDVALAEQLTGCPVAYDQIADVFVFDASQLQLPMVQSNAQVFERMRVLADEALQRLGSSSFSRAVADLIRKHPAAGKDDIAELLHMSGRHLNRKLGLEGGSFKLLQDDVRATVAEQMLDAGSHAMDIAAHLGFADERSFAKAFKRWRGITPAQFKAR</sequence>
<dbReference type="Pfam" id="PF12833">
    <property type="entry name" value="HTH_18"/>
    <property type="match status" value="1"/>
</dbReference>
<gene>
    <name evidence="5" type="ORF">FHS30_000888</name>
</gene>
<protein>
    <submittedName>
        <fullName evidence="5">AraC-like DNA-binding protein</fullName>
    </submittedName>
</protein>
<dbReference type="AlphaFoldDB" id="A0A839UIM8"/>
<keyword evidence="2 5" id="KW-0238">DNA-binding</keyword>
<dbReference type="SMART" id="SM00342">
    <property type="entry name" value="HTH_ARAC"/>
    <property type="match status" value="1"/>
</dbReference>